<dbReference type="RefSeq" id="WP_048698903.1">
    <property type="nucleotide sequence ID" value="NZ_BJDV01000008.1"/>
</dbReference>
<dbReference type="NCBIfam" id="NF041000">
    <property type="entry name" value="ATPase_ComGA"/>
    <property type="match status" value="1"/>
</dbReference>
<dbReference type="GO" id="GO:0016887">
    <property type="term" value="F:ATP hydrolysis activity"/>
    <property type="evidence" value="ECO:0007669"/>
    <property type="project" value="TreeGrafter"/>
</dbReference>
<dbReference type="CDD" id="cd01129">
    <property type="entry name" value="PulE-GspE-like"/>
    <property type="match status" value="1"/>
</dbReference>
<evidence type="ECO:0000256" key="3">
    <source>
        <dbReference type="ARBA" id="ARBA00022840"/>
    </source>
</evidence>
<sequence>MTAETMVSNLLTEACTNKISDIYFFPRDGFYHLEARNSLQSYTVADLTIEETMAIMNYLKFNSGLDVSERRRAQKGAFNFVYQNRNIFIRISSVGDFKNRESMVVRLIYPPELNSQIDEGIIEELMPISKRKGMMIFAGPMGSGKTSLMYALGRQLSWNKKVMCIEDPIEIAEDNFLQLQVNTEAGMTYEELIKTSLRHRPEVLIIGEIRDSQTAKQAVQAAICGYTVMTTIHGKSKYSVIQRLRQFGVNDTEILNAVNYISYQRLVPTEYDLKLFLDIMENDEIRAFIKQDITDDNWKQLLKNSYNMGQINEDTYQEFIFG</sequence>
<dbReference type="InterPro" id="IPR001482">
    <property type="entry name" value="T2SS/T4SS_dom"/>
</dbReference>
<dbReference type="GO" id="GO:0005886">
    <property type="term" value="C:plasma membrane"/>
    <property type="evidence" value="ECO:0007669"/>
    <property type="project" value="TreeGrafter"/>
</dbReference>
<dbReference type="PANTHER" id="PTHR30258:SF2">
    <property type="entry name" value="COMG OPERON PROTEIN 1"/>
    <property type="match status" value="1"/>
</dbReference>
<feature type="domain" description="Bacterial type II secretion system protein E" evidence="4">
    <location>
        <begin position="4"/>
        <end position="268"/>
    </location>
</feature>
<dbReference type="EMBL" id="CP012559">
    <property type="protein sequence ID" value="ALB28443.1"/>
    <property type="molecule type" value="Genomic_DNA"/>
</dbReference>
<proteinExistence type="inferred from homology"/>
<dbReference type="Gene3D" id="3.30.450.90">
    <property type="match status" value="1"/>
</dbReference>
<keyword evidence="3" id="KW-0067">ATP-binding</keyword>
<evidence type="ECO:0000313" key="6">
    <source>
        <dbReference type="Proteomes" id="UP000061546"/>
    </source>
</evidence>
<organism evidence="5 6">
    <name type="scientific">Companilactobacillus heilongjiangensis</name>
    <dbReference type="NCBI Taxonomy" id="1074467"/>
    <lineage>
        <taxon>Bacteria</taxon>
        <taxon>Bacillati</taxon>
        <taxon>Bacillota</taxon>
        <taxon>Bacilli</taxon>
        <taxon>Lactobacillales</taxon>
        <taxon>Lactobacillaceae</taxon>
        <taxon>Companilactobacillus</taxon>
    </lineage>
</organism>
<dbReference type="AlphaFoldDB" id="A0A0K2LB73"/>
<dbReference type="Pfam" id="PF00437">
    <property type="entry name" value="T2SSE"/>
    <property type="match status" value="1"/>
</dbReference>
<evidence type="ECO:0000256" key="2">
    <source>
        <dbReference type="ARBA" id="ARBA00022741"/>
    </source>
</evidence>
<dbReference type="Proteomes" id="UP000061546">
    <property type="component" value="Chromosome"/>
</dbReference>
<dbReference type="STRING" id="1074467.JP39_03175"/>
<dbReference type="InterPro" id="IPR027417">
    <property type="entry name" value="P-loop_NTPase"/>
</dbReference>
<accession>A0A0K2LB73</accession>
<keyword evidence="6" id="KW-1185">Reference proteome</keyword>
<evidence type="ECO:0000256" key="1">
    <source>
        <dbReference type="ARBA" id="ARBA00006611"/>
    </source>
</evidence>
<gene>
    <name evidence="5" type="ORF">JP39_03175</name>
</gene>
<dbReference type="SUPFAM" id="SSF52540">
    <property type="entry name" value="P-loop containing nucleoside triphosphate hydrolases"/>
    <property type="match status" value="1"/>
</dbReference>
<evidence type="ECO:0000259" key="4">
    <source>
        <dbReference type="Pfam" id="PF00437"/>
    </source>
</evidence>
<dbReference type="InterPro" id="IPR047667">
    <property type="entry name" value="ATPase_ComGA"/>
</dbReference>
<dbReference type="OrthoDB" id="9808272at2"/>
<comment type="similarity">
    <text evidence="1">Belongs to the GSP E family.</text>
</comment>
<keyword evidence="2" id="KW-0547">Nucleotide-binding</keyword>
<reference evidence="5 6" key="1">
    <citation type="submission" date="2015-08" db="EMBL/GenBank/DDBJ databases">
        <title>Genomic sequence of Lactobacillus heilongjiangensis DSM 28069, isolated from Chinese traditional pickle.</title>
        <authorList>
            <person name="Jiang X."/>
            <person name="Zheng B."/>
            <person name="Cheng H."/>
        </authorList>
    </citation>
    <scope>NUCLEOTIDE SEQUENCE [LARGE SCALE GENOMIC DNA]</scope>
    <source>
        <strain evidence="5 6">DSM 28069</strain>
    </source>
</reference>
<dbReference type="GO" id="GO:0005524">
    <property type="term" value="F:ATP binding"/>
    <property type="evidence" value="ECO:0007669"/>
    <property type="project" value="UniProtKB-KW"/>
</dbReference>
<dbReference type="KEGG" id="lhi:JP39_03175"/>
<protein>
    <submittedName>
        <fullName evidence="5">Competence protein</fullName>
    </submittedName>
</protein>
<evidence type="ECO:0000313" key="5">
    <source>
        <dbReference type="EMBL" id="ALB28443.1"/>
    </source>
</evidence>
<name>A0A0K2LB73_9LACO</name>
<dbReference type="PANTHER" id="PTHR30258">
    <property type="entry name" value="TYPE II SECRETION SYSTEM PROTEIN GSPE-RELATED"/>
    <property type="match status" value="1"/>
</dbReference>
<dbReference type="Gene3D" id="3.40.50.300">
    <property type="entry name" value="P-loop containing nucleotide triphosphate hydrolases"/>
    <property type="match status" value="1"/>
</dbReference>